<protein>
    <submittedName>
        <fullName evidence="2">Uncharacterized protein</fullName>
    </submittedName>
</protein>
<keyword evidence="3" id="KW-1185">Reference proteome</keyword>
<proteinExistence type="predicted"/>
<sequence>MYSLLFNKLTIDKRLNFRFISNGNLTVYFIYYLAYLHLAFINLIL</sequence>
<name>K7Z4W5_9PROT</name>
<keyword evidence="1" id="KW-0812">Transmembrane</keyword>
<evidence type="ECO:0000313" key="3">
    <source>
        <dbReference type="Proteomes" id="UP000010077"/>
    </source>
</evidence>
<feature type="transmembrane region" description="Helical" evidence="1">
    <location>
        <begin position="25"/>
        <end position="44"/>
    </location>
</feature>
<accession>K7Z4W5</accession>
<dbReference type="EMBL" id="CP003539">
    <property type="protein sequence ID" value="AFX99078.1"/>
    <property type="molecule type" value="Genomic_DNA"/>
</dbReference>
<reference evidence="2 3" key="1">
    <citation type="journal article" date="2012" name="Proc. Natl. Acad. Sci. U.S.A.">
        <title>Genome streamlining and chemical defense in a coral reef symbiosis.</title>
        <authorList>
            <person name="Kwan J.C."/>
            <person name="Donia M.S."/>
            <person name="Han A.W."/>
            <person name="Hirose E."/>
            <person name="Haygood M.G."/>
            <person name="Schmidt E.W."/>
        </authorList>
    </citation>
    <scope>NUCLEOTIDE SEQUENCE [LARGE SCALE GENOMIC DNA]</scope>
    <source>
        <strain evidence="2 3">L2</strain>
    </source>
</reference>
<dbReference type="HOGENOM" id="CLU_3197403_0_0_5"/>
<keyword evidence="1" id="KW-1133">Transmembrane helix</keyword>
<dbReference type="Proteomes" id="UP000010077">
    <property type="component" value="Chromosome"/>
</dbReference>
<organism evidence="2 3">
    <name type="scientific">Candidatus Endolissoclinum faulkneri L2</name>
    <dbReference type="NCBI Taxonomy" id="1193729"/>
    <lineage>
        <taxon>Bacteria</taxon>
        <taxon>Pseudomonadati</taxon>
        <taxon>Pseudomonadota</taxon>
        <taxon>Alphaproteobacteria</taxon>
        <taxon>Rhodospirillales</taxon>
        <taxon>Rhodospirillaceae</taxon>
        <taxon>Candidatus Endolissoclinum</taxon>
    </lineage>
</organism>
<evidence type="ECO:0000313" key="2">
    <source>
        <dbReference type="EMBL" id="AFX99078.1"/>
    </source>
</evidence>
<keyword evidence="1" id="KW-0472">Membrane</keyword>
<evidence type="ECO:0000256" key="1">
    <source>
        <dbReference type="SAM" id="Phobius"/>
    </source>
</evidence>
<gene>
    <name evidence="2" type="ORF">A1OE_894</name>
</gene>
<dbReference type="AlphaFoldDB" id="K7Z4W5"/>
<dbReference type="KEGG" id="thal:A1OE_894"/>